<reference evidence="2 3" key="1">
    <citation type="submission" date="2024-02" db="EMBL/GenBank/DDBJ databases">
        <title>De novo assembly and annotation of 12 fungi associated with fruit tree decline syndrome in Ontario, Canada.</title>
        <authorList>
            <person name="Sulman M."/>
            <person name="Ellouze W."/>
            <person name="Ilyukhin E."/>
        </authorList>
    </citation>
    <scope>NUCLEOTIDE SEQUENCE [LARGE SCALE GENOMIC DNA]</scope>
    <source>
        <strain evidence="2 3">M1-105</strain>
    </source>
</reference>
<feature type="region of interest" description="Disordered" evidence="1">
    <location>
        <begin position="495"/>
        <end position="1014"/>
    </location>
</feature>
<evidence type="ECO:0000256" key="1">
    <source>
        <dbReference type="SAM" id="MobiDB-lite"/>
    </source>
</evidence>
<feature type="compositionally biased region" description="Basic and acidic residues" evidence="1">
    <location>
        <begin position="628"/>
        <end position="637"/>
    </location>
</feature>
<accession>A0ABR3SCK7</accession>
<feature type="compositionally biased region" description="Polar residues" evidence="1">
    <location>
        <begin position="1046"/>
        <end position="1073"/>
    </location>
</feature>
<gene>
    <name evidence="2" type="ORF">SLS56_011101</name>
</gene>
<feature type="region of interest" description="Disordered" evidence="1">
    <location>
        <begin position="46"/>
        <end position="355"/>
    </location>
</feature>
<feature type="compositionally biased region" description="Basic and acidic residues" evidence="1">
    <location>
        <begin position="686"/>
        <end position="703"/>
    </location>
</feature>
<feature type="compositionally biased region" description="Low complexity" evidence="1">
    <location>
        <begin position="548"/>
        <end position="572"/>
    </location>
</feature>
<feature type="compositionally biased region" description="Acidic residues" evidence="1">
    <location>
        <begin position="308"/>
        <end position="341"/>
    </location>
</feature>
<feature type="compositionally biased region" description="Polar residues" evidence="1">
    <location>
        <begin position="1091"/>
        <end position="1111"/>
    </location>
</feature>
<feature type="compositionally biased region" description="Basic and acidic residues" evidence="1">
    <location>
        <begin position="288"/>
        <end position="307"/>
    </location>
</feature>
<dbReference type="Proteomes" id="UP001521116">
    <property type="component" value="Unassembled WGS sequence"/>
</dbReference>
<proteinExistence type="predicted"/>
<comment type="caution">
    <text evidence="2">The sequence shown here is derived from an EMBL/GenBank/DDBJ whole genome shotgun (WGS) entry which is preliminary data.</text>
</comment>
<feature type="compositionally biased region" description="Low complexity" evidence="1">
    <location>
        <begin position="113"/>
        <end position="123"/>
    </location>
</feature>
<sequence>MDDWGDPWQDAHAPKRPPAIDIHILGAQASKERVVTPVLTGFFEDQAKWSEPDTHDVWASSAHDEPSPPLRPQVVADAPSWSLPGPDAAEADKHADPHGTGVSTAQPAPPASDPSQPAEEAASNPLTVDIPFQEATLPSDAPEDPGAPPATPTAPDVDSSDSGTTIGPDPAGYTALEPSTPPATRPPSGEFESGISTRPSTSPSEVSHDVYSDSPRTSLDEDIEPPKSSANIKPVECTEKEESEVVAGAETKAEAEDTTATLPSVDDTTKDTTTDTPAGTAEDAVEATAKDETEDTTKPSPDDKPDDAANENTFDNDDDDFDDFGDFEEETDEPVVEEETADTVASPVEPEPSRTGNVLASALDLNGTPPDSPRPIIKSDFEPDLNLIGKLFPDADSKNDLPEVEDSPIKPTNARKAWYRLTRIETMREIGSGKNHDNYVRVGWRDSDVRTEVNQIVGRWASEDRINGRTLLGGKPGATFGWDYPMPSPASSVFSMNSHKRNASAATTPRKAVFDSEETKQRPVSLSVPPPRKPSISTAIDIPQFSWSSAPDEPQEPAASSAPPSKTTFASSNGGDNPWANPFADSGSAHDSLPVSAPPVKTSFEEKIDSPAGKNSFEDSHAWGPEKTSFEETDAWKPAKTSFEETDAWKPEKTSFEEADSWKSTKSSFEETNAWEPGKTSLEQISDWKPKRSSSEKMVDQRPAHTRTVSDSGIHITSPFDNPFAPEPEPSADPTPNENEEKPVDEKKKKKRLSWFSFPKRKKNNDSAHKRAVSNASFLSVSSGLSVPAKSASLPSWESPWGRTAPKSPLANEVSLPDPDPEIARKEHEPEIPLRKHEPNPWDNAWDNAWNDARPSTAKSNTSHHESDALTKPSSPKRSPRPPSPKFETPAPTPKLPAIQTSPQLTKTKSSVEEDKSWGSVVESPMASPAIMSPDENPWGDPWKPTSVGPAPVTLSVEPPSASKPATKLAPLDTSVKSHEMDDDDDEWGEMVESPAASSPVIAPPPSGQWGLPRSISPINLPMTSDPWASVDFSIFDKPAPPRISPTASSHNRTSSSPTFMTHQSAQPSTATPVITFDAILGGRADRDRSSSQPITFDQILQPQRSGSATTFDDILTQPGQLSPATSQTDLKAAAAGQALARSPSPAGGWAEQDKEAVKKFVAGLPDLGYMLR</sequence>
<feature type="compositionally biased region" description="Low complexity" evidence="1">
    <location>
        <begin position="842"/>
        <end position="853"/>
    </location>
</feature>
<feature type="compositionally biased region" description="Polar residues" evidence="1">
    <location>
        <begin position="194"/>
        <end position="205"/>
    </location>
</feature>
<keyword evidence="3" id="KW-1185">Reference proteome</keyword>
<feature type="compositionally biased region" description="Acidic residues" evidence="1">
    <location>
        <begin position="981"/>
        <end position="990"/>
    </location>
</feature>
<feature type="compositionally biased region" description="Basic residues" evidence="1">
    <location>
        <begin position="748"/>
        <end position="763"/>
    </location>
</feature>
<feature type="compositionally biased region" description="Basic and acidic residues" evidence="1">
    <location>
        <begin position="822"/>
        <end position="840"/>
    </location>
</feature>
<feature type="compositionally biased region" description="Basic and acidic residues" evidence="1">
    <location>
        <begin position="647"/>
        <end position="663"/>
    </location>
</feature>
<evidence type="ECO:0000313" key="3">
    <source>
        <dbReference type="Proteomes" id="UP001521116"/>
    </source>
</evidence>
<evidence type="ECO:0000313" key="2">
    <source>
        <dbReference type="EMBL" id="KAL1617133.1"/>
    </source>
</evidence>
<name>A0ABR3SCK7_9PEZI</name>
<dbReference type="EMBL" id="JAJVDC020000240">
    <property type="protein sequence ID" value="KAL1617133.1"/>
    <property type="molecule type" value="Genomic_DNA"/>
</dbReference>
<feature type="compositionally biased region" description="Polar residues" evidence="1">
    <location>
        <begin position="774"/>
        <end position="785"/>
    </location>
</feature>
<feature type="compositionally biased region" description="Polar residues" evidence="1">
    <location>
        <begin position="899"/>
        <end position="909"/>
    </location>
</feature>
<protein>
    <submittedName>
        <fullName evidence="2">Uncharacterized protein</fullName>
    </submittedName>
</protein>
<feature type="compositionally biased region" description="Basic and acidic residues" evidence="1">
    <location>
        <begin position="46"/>
        <end position="66"/>
    </location>
</feature>
<feature type="compositionally biased region" description="Pro residues" evidence="1">
    <location>
        <begin position="881"/>
        <end position="895"/>
    </location>
</feature>
<organism evidence="2 3">
    <name type="scientific">Neofusicoccum ribis</name>
    <dbReference type="NCBI Taxonomy" id="45134"/>
    <lineage>
        <taxon>Eukaryota</taxon>
        <taxon>Fungi</taxon>
        <taxon>Dikarya</taxon>
        <taxon>Ascomycota</taxon>
        <taxon>Pezizomycotina</taxon>
        <taxon>Dothideomycetes</taxon>
        <taxon>Dothideomycetes incertae sedis</taxon>
        <taxon>Botryosphaeriales</taxon>
        <taxon>Botryosphaeriaceae</taxon>
        <taxon>Neofusicoccum</taxon>
    </lineage>
</organism>
<feature type="compositionally biased region" description="Basic and acidic residues" evidence="1">
    <location>
        <begin position="512"/>
        <end position="521"/>
    </location>
</feature>
<feature type="region of interest" description="Disordered" evidence="1">
    <location>
        <begin position="1039"/>
        <end position="1112"/>
    </location>
</feature>